<dbReference type="EMBL" id="BARV01027764">
    <property type="protein sequence ID" value="GAI40976.1"/>
    <property type="molecule type" value="Genomic_DNA"/>
</dbReference>
<organism evidence="1">
    <name type="scientific">marine sediment metagenome</name>
    <dbReference type="NCBI Taxonomy" id="412755"/>
    <lineage>
        <taxon>unclassified sequences</taxon>
        <taxon>metagenomes</taxon>
        <taxon>ecological metagenomes</taxon>
    </lineage>
</organism>
<comment type="caution">
    <text evidence="1">The sequence shown here is derived from an EMBL/GenBank/DDBJ whole genome shotgun (WGS) entry which is preliminary data.</text>
</comment>
<dbReference type="AlphaFoldDB" id="X1PEV0"/>
<sequence length="51" mass="5718">MELKISSIVLFLIYGCTYSKSEANSDTLMGIIDDTNEEIVEVNLDYEDGLL</sequence>
<evidence type="ECO:0000313" key="1">
    <source>
        <dbReference type="EMBL" id="GAI40976.1"/>
    </source>
</evidence>
<name>X1PEV0_9ZZZZ</name>
<reference evidence="1" key="1">
    <citation type="journal article" date="2014" name="Front. Microbiol.">
        <title>High frequency of phylogenetically diverse reductive dehalogenase-homologous genes in deep subseafloor sedimentary metagenomes.</title>
        <authorList>
            <person name="Kawai M."/>
            <person name="Futagami T."/>
            <person name="Toyoda A."/>
            <person name="Takaki Y."/>
            <person name="Nishi S."/>
            <person name="Hori S."/>
            <person name="Arai W."/>
            <person name="Tsubouchi T."/>
            <person name="Morono Y."/>
            <person name="Uchiyama I."/>
            <person name="Ito T."/>
            <person name="Fujiyama A."/>
            <person name="Inagaki F."/>
            <person name="Takami H."/>
        </authorList>
    </citation>
    <scope>NUCLEOTIDE SEQUENCE</scope>
    <source>
        <strain evidence="1">Expedition CK06-06</strain>
    </source>
</reference>
<protein>
    <submittedName>
        <fullName evidence="1">Uncharacterized protein</fullName>
    </submittedName>
</protein>
<dbReference type="PROSITE" id="PS51257">
    <property type="entry name" value="PROKAR_LIPOPROTEIN"/>
    <property type="match status" value="1"/>
</dbReference>
<proteinExistence type="predicted"/>
<accession>X1PEV0</accession>
<gene>
    <name evidence="1" type="ORF">S06H3_44606</name>
</gene>